<dbReference type="EMBL" id="JBHPBY010000362">
    <property type="protein sequence ID" value="MFC1852756.1"/>
    <property type="molecule type" value="Genomic_DNA"/>
</dbReference>
<evidence type="ECO:0000256" key="6">
    <source>
        <dbReference type="PROSITE-ProRule" id="PRU10141"/>
    </source>
</evidence>
<keyword evidence="10" id="KW-1185">Reference proteome</keyword>
<evidence type="ECO:0000256" key="4">
    <source>
        <dbReference type="ARBA" id="ARBA00022840"/>
    </source>
</evidence>
<dbReference type="SMART" id="SM00220">
    <property type="entry name" value="S_TKc"/>
    <property type="match status" value="1"/>
</dbReference>
<keyword evidence="3 9" id="KW-0418">Kinase</keyword>
<keyword evidence="1" id="KW-0808">Transferase</keyword>
<dbReference type="CDD" id="cd14014">
    <property type="entry name" value="STKc_PknB_like"/>
    <property type="match status" value="1"/>
</dbReference>
<dbReference type="InterPro" id="IPR000719">
    <property type="entry name" value="Prot_kinase_dom"/>
</dbReference>
<gene>
    <name evidence="9" type="ORF">ACFL27_21375</name>
</gene>
<dbReference type="InterPro" id="IPR011006">
    <property type="entry name" value="CheY-like_superfamily"/>
</dbReference>
<dbReference type="Proteomes" id="UP001594351">
    <property type="component" value="Unassembled WGS sequence"/>
</dbReference>
<dbReference type="InterPro" id="IPR008271">
    <property type="entry name" value="Ser/Thr_kinase_AS"/>
</dbReference>
<dbReference type="GO" id="GO:0016301">
    <property type="term" value="F:kinase activity"/>
    <property type="evidence" value="ECO:0007669"/>
    <property type="project" value="UniProtKB-KW"/>
</dbReference>
<dbReference type="PANTHER" id="PTHR43289:SF34">
    <property type="entry name" value="SERINE_THREONINE-PROTEIN KINASE YBDM-RELATED"/>
    <property type="match status" value="1"/>
</dbReference>
<comment type="caution">
    <text evidence="9">The sequence shown here is derived from an EMBL/GenBank/DDBJ whole genome shotgun (WGS) entry which is preliminary data.</text>
</comment>
<evidence type="ECO:0000259" key="8">
    <source>
        <dbReference type="PROSITE" id="PS50110"/>
    </source>
</evidence>
<evidence type="ECO:0000313" key="10">
    <source>
        <dbReference type="Proteomes" id="UP001594351"/>
    </source>
</evidence>
<dbReference type="SUPFAM" id="SSF52172">
    <property type="entry name" value="CheY-like"/>
    <property type="match status" value="1"/>
</dbReference>
<dbReference type="InterPro" id="IPR001789">
    <property type="entry name" value="Sig_transdc_resp-reg_receiver"/>
</dbReference>
<reference evidence="9 10" key="1">
    <citation type="submission" date="2024-09" db="EMBL/GenBank/DDBJ databases">
        <title>Laminarin stimulates single cell rates of sulfate reduction while oxygen inhibits transcriptomic activity in coastal marine sediment.</title>
        <authorList>
            <person name="Lindsay M."/>
            <person name="Orcutt B."/>
            <person name="Emerson D."/>
            <person name="Stepanauskas R."/>
            <person name="D'Angelo T."/>
        </authorList>
    </citation>
    <scope>NUCLEOTIDE SEQUENCE [LARGE SCALE GENOMIC DNA]</scope>
    <source>
        <strain evidence="9">SAG AM-311-K15</strain>
    </source>
</reference>
<feature type="domain" description="Protein kinase" evidence="7">
    <location>
        <begin position="54"/>
        <end position="310"/>
    </location>
</feature>
<feature type="binding site" evidence="6">
    <location>
        <position position="83"/>
    </location>
    <ligand>
        <name>ATP</name>
        <dbReference type="ChEBI" id="CHEBI:30616"/>
    </ligand>
</feature>
<evidence type="ECO:0000256" key="2">
    <source>
        <dbReference type="ARBA" id="ARBA00022741"/>
    </source>
</evidence>
<dbReference type="PANTHER" id="PTHR43289">
    <property type="entry name" value="MITOGEN-ACTIVATED PROTEIN KINASE KINASE KINASE 20-RELATED"/>
    <property type="match status" value="1"/>
</dbReference>
<proteinExistence type="predicted"/>
<accession>A0ABV6Z2S9</accession>
<keyword evidence="4 6" id="KW-0067">ATP-binding</keyword>
<evidence type="ECO:0000256" key="3">
    <source>
        <dbReference type="ARBA" id="ARBA00022777"/>
    </source>
</evidence>
<dbReference type="PROSITE" id="PS00107">
    <property type="entry name" value="PROTEIN_KINASE_ATP"/>
    <property type="match status" value="1"/>
</dbReference>
<keyword evidence="5" id="KW-0597">Phosphoprotein</keyword>
<dbReference type="PROSITE" id="PS00108">
    <property type="entry name" value="PROTEIN_KINASE_ST"/>
    <property type="match status" value="1"/>
</dbReference>
<name>A0ABV6Z2S9_UNCC1</name>
<organism evidence="9 10">
    <name type="scientific">candidate division CSSED10-310 bacterium</name>
    <dbReference type="NCBI Taxonomy" id="2855610"/>
    <lineage>
        <taxon>Bacteria</taxon>
        <taxon>Bacteria division CSSED10-310</taxon>
    </lineage>
</organism>
<dbReference type="Gene3D" id="1.10.510.10">
    <property type="entry name" value="Transferase(Phosphotransferase) domain 1"/>
    <property type="match status" value="1"/>
</dbReference>
<dbReference type="Gene3D" id="3.30.200.20">
    <property type="entry name" value="Phosphorylase Kinase, domain 1"/>
    <property type="match status" value="1"/>
</dbReference>
<dbReference type="InterPro" id="IPR017441">
    <property type="entry name" value="Protein_kinase_ATP_BS"/>
</dbReference>
<dbReference type="SUPFAM" id="SSF56112">
    <property type="entry name" value="Protein kinase-like (PK-like)"/>
    <property type="match status" value="1"/>
</dbReference>
<dbReference type="CDD" id="cd17574">
    <property type="entry name" value="REC_OmpR"/>
    <property type="match status" value="1"/>
</dbReference>
<dbReference type="PROSITE" id="PS50011">
    <property type="entry name" value="PROTEIN_KINASE_DOM"/>
    <property type="match status" value="1"/>
</dbReference>
<keyword evidence="2 6" id="KW-0547">Nucleotide-binding</keyword>
<dbReference type="Pfam" id="PF00072">
    <property type="entry name" value="Response_reg"/>
    <property type="match status" value="1"/>
</dbReference>
<dbReference type="InterPro" id="IPR011009">
    <property type="entry name" value="Kinase-like_dom_sf"/>
</dbReference>
<sequence>MNACPNCNGDLDEGARFCSNCGQNLSSDNLVNTQRIEPLVTDSVSIGATLRNRFLIMTEIGTGKMGVVYKAKDIVLEEVVALKVLDPEFSADEEMISRFKSEIKIARKIKHPNVCRIYNFGSFGNVFFISMEFIDGQNLSKLLKDKKIPVDNLVPIAKGIVRALGAAHHEKVIHRDLKPSNIIIDHQYRPIIMDFGLARHKEKIDLTAQPEILGTPAYMSPEQFHDGTIDERSDIYSLGVIFYELFTGHLPFQGETPVSIAMKHMQEKPKTPRKLNPDIQPHVEKIILTALEKDPAKRFQKVEEILQSFKSGKTVATQKKKKAKILIADDDEDIRKLLSIILEKNGYETVVAKNGEEAITQAMEEKPTLICMDLMMPKMDGYQAVEFLRDNALTASIPIIMVTCKSDKEYQAYSKSIGVKEYITKPLDINKLLEIIKNIIPA</sequence>
<dbReference type="Gene3D" id="3.40.50.2300">
    <property type="match status" value="1"/>
</dbReference>
<feature type="modified residue" description="4-aspartylphosphate" evidence="5">
    <location>
        <position position="373"/>
    </location>
</feature>
<dbReference type="Pfam" id="PF00069">
    <property type="entry name" value="Pkinase"/>
    <property type="match status" value="1"/>
</dbReference>
<dbReference type="PROSITE" id="PS50110">
    <property type="entry name" value="RESPONSE_REGULATORY"/>
    <property type="match status" value="1"/>
</dbReference>
<evidence type="ECO:0000313" key="9">
    <source>
        <dbReference type="EMBL" id="MFC1852756.1"/>
    </source>
</evidence>
<evidence type="ECO:0000256" key="1">
    <source>
        <dbReference type="ARBA" id="ARBA00022679"/>
    </source>
</evidence>
<evidence type="ECO:0000259" key="7">
    <source>
        <dbReference type="PROSITE" id="PS50011"/>
    </source>
</evidence>
<protein>
    <submittedName>
        <fullName evidence="9">Protein kinase</fullName>
    </submittedName>
</protein>
<dbReference type="SMART" id="SM00448">
    <property type="entry name" value="REC"/>
    <property type="match status" value="1"/>
</dbReference>
<feature type="domain" description="Response regulatory" evidence="8">
    <location>
        <begin position="324"/>
        <end position="440"/>
    </location>
</feature>
<evidence type="ECO:0000256" key="5">
    <source>
        <dbReference type="PROSITE-ProRule" id="PRU00169"/>
    </source>
</evidence>